<dbReference type="Pfam" id="PF01425">
    <property type="entry name" value="Amidase"/>
    <property type="match status" value="1"/>
</dbReference>
<dbReference type="GO" id="GO:0012505">
    <property type="term" value="C:endomembrane system"/>
    <property type="evidence" value="ECO:0007669"/>
    <property type="project" value="TreeGrafter"/>
</dbReference>
<dbReference type="GO" id="GO:0016787">
    <property type="term" value="F:hydrolase activity"/>
    <property type="evidence" value="ECO:0007669"/>
    <property type="project" value="UniProtKB-KW"/>
</dbReference>
<gene>
    <name evidence="2" type="primary">FAAH2_3</name>
    <name evidence="2" type="ORF">GWK47_041157</name>
</gene>
<evidence type="ECO:0000259" key="1">
    <source>
        <dbReference type="Pfam" id="PF01425"/>
    </source>
</evidence>
<proteinExistence type="predicted"/>
<dbReference type="PANTHER" id="PTHR43372">
    <property type="entry name" value="FATTY-ACID AMIDE HYDROLASE"/>
    <property type="match status" value="1"/>
</dbReference>
<dbReference type="AlphaFoldDB" id="A0A8J5CX06"/>
<evidence type="ECO:0000313" key="3">
    <source>
        <dbReference type="Proteomes" id="UP000770661"/>
    </source>
</evidence>
<comment type="caution">
    <text evidence="2">The sequence shown here is derived from an EMBL/GenBank/DDBJ whole genome shotgun (WGS) entry which is preliminary data.</text>
</comment>
<reference evidence="2" key="1">
    <citation type="submission" date="2020-07" db="EMBL/GenBank/DDBJ databases">
        <title>The High-quality genome of the commercially important snow crab, Chionoecetes opilio.</title>
        <authorList>
            <person name="Jeong J.-H."/>
            <person name="Ryu S."/>
        </authorList>
    </citation>
    <scope>NUCLEOTIDE SEQUENCE</scope>
    <source>
        <strain evidence="2">MADBK_172401_WGS</strain>
        <tissue evidence="2">Digestive gland</tissue>
    </source>
</reference>
<dbReference type="SUPFAM" id="SSF75304">
    <property type="entry name" value="Amidase signature (AS) enzymes"/>
    <property type="match status" value="1"/>
</dbReference>
<name>A0A8J5CX06_CHIOP</name>
<dbReference type="Proteomes" id="UP000770661">
    <property type="component" value="Unassembled WGS sequence"/>
</dbReference>
<feature type="domain" description="Amidase" evidence="1">
    <location>
        <begin position="2"/>
        <end position="158"/>
    </location>
</feature>
<dbReference type="InterPro" id="IPR052739">
    <property type="entry name" value="FAAH2"/>
</dbReference>
<evidence type="ECO:0000313" key="2">
    <source>
        <dbReference type="EMBL" id="KAG0724189.1"/>
    </source>
</evidence>
<keyword evidence="2" id="KW-0378">Hydrolase</keyword>
<dbReference type="EMBL" id="JACEEZ010007257">
    <property type="protein sequence ID" value="KAG0724189.1"/>
    <property type="molecule type" value="Genomic_DNA"/>
</dbReference>
<accession>A0A8J5CX06</accession>
<protein>
    <submittedName>
        <fullName evidence="2">Fatty-acid amide hydrolase 2</fullName>
    </submittedName>
</protein>
<keyword evidence="3" id="KW-1185">Reference proteome</keyword>
<dbReference type="InterPro" id="IPR036928">
    <property type="entry name" value="AS_sf"/>
</dbReference>
<sequence>MVKGLSNTNGLVSRRGMKATRDAEVVRQLREAGAIPMAVTNVPELGLWLECHNILFGRTANPYDISRTPGGSSGGEGALLTSCGTPLSVGSDLGGSIRVPSFFCGVFGHKPTLGWVSMEGNKPLPYINKDKSEDRRMAVVGPMCRCTADLVLFLARVAPRAAGLAARVAQTDIGSLKIWWVEGMESPRCRATEPPLRKALHAARRHLQTTFGATTCQFQWPLDMAHATDVWRDRYEIQENGEPSLLTNMKNRESNANLPEEWLRWLCGRGRHTFPLLLHASSVLAKKPRDPRFSWKNVQKYFLRRWSRTVAAGAHVPGGALHGNFEQLQARRHQRISNATEMPSTAVPLGLSKDGLPLGLRNVRTNTASLY</sequence>
<organism evidence="2 3">
    <name type="scientific">Chionoecetes opilio</name>
    <name type="common">Atlantic snow crab</name>
    <name type="synonym">Cancer opilio</name>
    <dbReference type="NCBI Taxonomy" id="41210"/>
    <lineage>
        <taxon>Eukaryota</taxon>
        <taxon>Metazoa</taxon>
        <taxon>Ecdysozoa</taxon>
        <taxon>Arthropoda</taxon>
        <taxon>Crustacea</taxon>
        <taxon>Multicrustacea</taxon>
        <taxon>Malacostraca</taxon>
        <taxon>Eumalacostraca</taxon>
        <taxon>Eucarida</taxon>
        <taxon>Decapoda</taxon>
        <taxon>Pleocyemata</taxon>
        <taxon>Brachyura</taxon>
        <taxon>Eubrachyura</taxon>
        <taxon>Majoidea</taxon>
        <taxon>Majidae</taxon>
        <taxon>Chionoecetes</taxon>
    </lineage>
</organism>
<dbReference type="OrthoDB" id="6336362at2759"/>
<dbReference type="InterPro" id="IPR023631">
    <property type="entry name" value="Amidase_dom"/>
</dbReference>
<dbReference type="PANTHER" id="PTHR43372:SF1">
    <property type="entry name" value="LD38433P"/>
    <property type="match status" value="1"/>
</dbReference>
<dbReference type="Gene3D" id="3.90.1300.10">
    <property type="entry name" value="Amidase signature (AS) domain"/>
    <property type="match status" value="1"/>
</dbReference>